<accession>A0ABZ2M7P8</accession>
<keyword evidence="2" id="KW-1185">Reference proteome</keyword>
<evidence type="ECO:0000313" key="1">
    <source>
        <dbReference type="EMBL" id="WXB18530.1"/>
    </source>
</evidence>
<protein>
    <submittedName>
        <fullName evidence="1">Uncharacterized protein</fullName>
    </submittedName>
</protein>
<dbReference type="EMBL" id="CP089984">
    <property type="protein sequence ID" value="WXB18530.1"/>
    <property type="molecule type" value="Genomic_DNA"/>
</dbReference>
<dbReference type="RefSeq" id="WP_394828160.1">
    <property type="nucleotide sequence ID" value="NZ_CP089984.1"/>
</dbReference>
<gene>
    <name evidence="1" type="ORF">LZC94_14970</name>
</gene>
<name>A0ABZ2M7P8_9BACT</name>
<proteinExistence type="predicted"/>
<organism evidence="1 2">
    <name type="scientific">Pendulispora albinea</name>
    <dbReference type="NCBI Taxonomy" id="2741071"/>
    <lineage>
        <taxon>Bacteria</taxon>
        <taxon>Pseudomonadati</taxon>
        <taxon>Myxococcota</taxon>
        <taxon>Myxococcia</taxon>
        <taxon>Myxococcales</taxon>
        <taxon>Sorangiineae</taxon>
        <taxon>Pendulisporaceae</taxon>
        <taxon>Pendulispora</taxon>
    </lineage>
</organism>
<reference evidence="1 2" key="1">
    <citation type="submission" date="2021-12" db="EMBL/GenBank/DDBJ databases">
        <title>Discovery of the Pendulisporaceae a myxobacterial family with distinct sporulation behavior and unique specialized metabolism.</title>
        <authorList>
            <person name="Garcia R."/>
            <person name="Popoff A."/>
            <person name="Bader C.D."/>
            <person name="Loehr J."/>
            <person name="Walesch S."/>
            <person name="Walt C."/>
            <person name="Boldt J."/>
            <person name="Bunk B."/>
            <person name="Haeckl F.J.F.P.J."/>
            <person name="Gunesch A.P."/>
            <person name="Birkelbach J."/>
            <person name="Nuebel U."/>
            <person name="Pietschmann T."/>
            <person name="Bach T."/>
            <person name="Mueller R."/>
        </authorList>
    </citation>
    <scope>NUCLEOTIDE SEQUENCE [LARGE SCALE GENOMIC DNA]</scope>
    <source>
        <strain evidence="1 2">MSr11954</strain>
    </source>
</reference>
<sequence length="93" mass="10325">MNVRGAYVTETGAVVTVVRSSRAEGHHDSVIFGRDWQKMALCDHASRALCDERAPRVVMDSKPRAVVIGHTTKRAVMTRGHIVVRIAMSKDMH</sequence>
<evidence type="ECO:0000313" key="2">
    <source>
        <dbReference type="Proteomes" id="UP001370348"/>
    </source>
</evidence>
<dbReference type="Proteomes" id="UP001370348">
    <property type="component" value="Chromosome"/>
</dbReference>